<dbReference type="InterPro" id="IPR020094">
    <property type="entry name" value="TruA/RsuA/RluB/E/F_N"/>
</dbReference>
<dbReference type="InterPro" id="IPR020095">
    <property type="entry name" value="PsdUridine_synth_TruA_C"/>
</dbReference>
<evidence type="ECO:0000256" key="4">
    <source>
        <dbReference type="HAMAP-Rule" id="MF_00171"/>
    </source>
</evidence>
<evidence type="ECO:0000313" key="9">
    <source>
        <dbReference type="EMBL" id="RCL74683.1"/>
    </source>
</evidence>
<name>A0A368DTS5_9PROT</name>
<evidence type="ECO:0000256" key="1">
    <source>
        <dbReference type="ARBA" id="ARBA00009375"/>
    </source>
</evidence>
<accession>A0A368DTS5</accession>
<comment type="function">
    <text evidence="4">Formation of pseudouridine at positions 38, 39 and 40 in the anticodon stem and loop of transfer RNAs.</text>
</comment>
<dbReference type="Proteomes" id="UP000253570">
    <property type="component" value="Unassembled WGS sequence"/>
</dbReference>
<feature type="active site" description="Nucleophile" evidence="4 5">
    <location>
        <position position="52"/>
    </location>
</feature>
<organism evidence="9 10">
    <name type="scientific">PS1 clade bacterium</name>
    <dbReference type="NCBI Taxonomy" id="2175152"/>
    <lineage>
        <taxon>Bacteria</taxon>
        <taxon>Pseudomonadati</taxon>
        <taxon>Pseudomonadota</taxon>
        <taxon>Alphaproteobacteria</taxon>
        <taxon>PS1 clade</taxon>
    </lineage>
</organism>
<evidence type="ECO:0000256" key="3">
    <source>
        <dbReference type="ARBA" id="ARBA00023235"/>
    </source>
</evidence>
<dbReference type="FunFam" id="3.30.70.580:FF:000001">
    <property type="entry name" value="tRNA pseudouridine synthase A"/>
    <property type="match status" value="1"/>
</dbReference>
<comment type="caution">
    <text evidence="9">The sequence shown here is derived from an EMBL/GenBank/DDBJ whole genome shotgun (WGS) entry which is preliminary data.</text>
</comment>
<dbReference type="InterPro" id="IPR020097">
    <property type="entry name" value="PsdUridine_synth_TruA_a/b_dom"/>
</dbReference>
<keyword evidence="2 4" id="KW-0819">tRNA processing</keyword>
<dbReference type="GO" id="GO:0003723">
    <property type="term" value="F:RNA binding"/>
    <property type="evidence" value="ECO:0007669"/>
    <property type="project" value="InterPro"/>
</dbReference>
<reference evidence="9 10" key="1">
    <citation type="journal article" date="2018" name="Microbiome">
        <title>Fine metagenomic profile of the Mediterranean stratified and mixed water columns revealed by assembly and recruitment.</title>
        <authorList>
            <person name="Haro-Moreno J.M."/>
            <person name="Lopez-Perez M."/>
            <person name="De La Torre J.R."/>
            <person name="Picazo A."/>
            <person name="Camacho A."/>
            <person name="Rodriguez-Valera F."/>
        </authorList>
    </citation>
    <scope>NUCLEOTIDE SEQUENCE [LARGE SCALE GENOMIC DNA]</scope>
    <source>
        <strain evidence="9">MED-G57</strain>
    </source>
</reference>
<feature type="domain" description="Pseudouridine synthase I TruA alpha/beta" evidence="8">
    <location>
        <begin position="144"/>
        <end position="245"/>
    </location>
</feature>
<comment type="subunit">
    <text evidence="4">Homodimer.</text>
</comment>
<evidence type="ECO:0000256" key="2">
    <source>
        <dbReference type="ARBA" id="ARBA00022694"/>
    </source>
</evidence>
<protein>
    <recommendedName>
        <fullName evidence="4">tRNA pseudouridine synthase A</fullName>
        <ecNumber evidence="4">5.4.99.12</ecNumber>
    </recommendedName>
    <alternativeName>
        <fullName evidence="4">tRNA pseudouridine(38-40) synthase</fullName>
    </alternativeName>
    <alternativeName>
        <fullName evidence="4">tRNA pseudouridylate synthase I</fullName>
    </alternativeName>
    <alternativeName>
        <fullName evidence="4">tRNA-uridine isomerase I</fullName>
    </alternativeName>
</protein>
<dbReference type="Gene3D" id="3.30.70.580">
    <property type="entry name" value="Pseudouridine synthase I, catalytic domain, N-terminal subdomain"/>
    <property type="match status" value="1"/>
</dbReference>
<dbReference type="PANTHER" id="PTHR11142">
    <property type="entry name" value="PSEUDOURIDYLATE SYNTHASE"/>
    <property type="match status" value="1"/>
</dbReference>
<dbReference type="HAMAP" id="MF_00171">
    <property type="entry name" value="TruA"/>
    <property type="match status" value="1"/>
</dbReference>
<dbReference type="EC" id="5.4.99.12" evidence="4"/>
<evidence type="ECO:0000256" key="6">
    <source>
        <dbReference type="PIRSR" id="PIRSR001430-2"/>
    </source>
</evidence>
<gene>
    <name evidence="4" type="primary">truA</name>
    <name evidence="9" type="ORF">DBW71_00625</name>
</gene>
<dbReference type="NCBIfam" id="TIGR00071">
    <property type="entry name" value="hisT_truA"/>
    <property type="match status" value="1"/>
</dbReference>
<dbReference type="InterPro" id="IPR020103">
    <property type="entry name" value="PsdUridine_synth_cat_dom_sf"/>
</dbReference>
<dbReference type="SUPFAM" id="SSF55120">
    <property type="entry name" value="Pseudouridine synthase"/>
    <property type="match status" value="1"/>
</dbReference>
<dbReference type="EMBL" id="QOQD01000001">
    <property type="protein sequence ID" value="RCL74683.1"/>
    <property type="molecule type" value="Genomic_DNA"/>
</dbReference>
<dbReference type="GO" id="GO:0031119">
    <property type="term" value="P:tRNA pseudouridine synthesis"/>
    <property type="evidence" value="ECO:0007669"/>
    <property type="project" value="UniProtKB-UniRule"/>
</dbReference>
<sequence>MIKYKLLIEYDGTDYCGWQRQSQPNSIQGIIEHAIKKFCGNIVTVQGAGRTDSGVHASGQVAHVNLEREYDIKRIEQAINFYLKDEKISILKVTKVDKDFDARFSALKRYYRYKIINRNSPLTYDLNKYCHVVTPLNLEIMEQAVKSFIGQHDFTTFRSSNCQSPSPVKNIDKIIVKKNCDEIYIDFVAKSFLQTQVRSMMGCIIKVGAGSWNSYKISELINAKDRSQCAKLAPPCGLYLTRVDYLE</sequence>
<proteinExistence type="inferred from homology"/>
<dbReference type="Gene3D" id="3.30.70.660">
    <property type="entry name" value="Pseudouridine synthase I, catalytic domain, C-terminal subdomain"/>
    <property type="match status" value="1"/>
</dbReference>
<feature type="binding site" evidence="4 6">
    <location>
        <position position="111"/>
    </location>
    <ligand>
        <name>substrate</name>
    </ligand>
</feature>
<dbReference type="AlphaFoldDB" id="A0A368DTS5"/>
<dbReference type="Pfam" id="PF01416">
    <property type="entry name" value="PseudoU_synth_1"/>
    <property type="match status" value="2"/>
</dbReference>
<evidence type="ECO:0000256" key="7">
    <source>
        <dbReference type="RuleBase" id="RU003792"/>
    </source>
</evidence>
<evidence type="ECO:0000313" key="10">
    <source>
        <dbReference type="Proteomes" id="UP000253570"/>
    </source>
</evidence>
<dbReference type="GO" id="GO:0160147">
    <property type="term" value="F:tRNA pseudouridine(38-40) synthase activity"/>
    <property type="evidence" value="ECO:0007669"/>
    <property type="project" value="UniProtKB-EC"/>
</dbReference>
<keyword evidence="3 4" id="KW-0413">Isomerase</keyword>
<comment type="caution">
    <text evidence="4">Lacks conserved residue(s) required for the propagation of feature annotation.</text>
</comment>
<dbReference type="CDD" id="cd02570">
    <property type="entry name" value="PseudoU_synth_EcTruA"/>
    <property type="match status" value="1"/>
</dbReference>
<comment type="similarity">
    <text evidence="1 4 7">Belongs to the tRNA pseudouridine synthase TruA family.</text>
</comment>
<feature type="domain" description="Pseudouridine synthase I TruA alpha/beta" evidence="8">
    <location>
        <begin position="8"/>
        <end position="104"/>
    </location>
</feature>
<evidence type="ECO:0000256" key="5">
    <source>
        <dbReference type="PIRSR" id="PIRSR001430-1"/>
    </source>
</evidence>
<dbReference type="PANTHER" id="PTHR11142:SF0">
    <property type="entry name" value="TRNA PSEUDOURIDINE SYNTHASE-LIKE 1"/>
    <property type="match status" value="1"/>
</dbReference>
<evidence type="ECO:0000259" key="8">
    <source>
        <dbReference type="Pfam" id="PF01416"/>
    </source>
</evidence>
<comment type="catalytic activity">
    <reaction evidence="4 7">
        <text>uridine(38/39/40) in tRNA = pseudouridine(38/39/40) in tRNA</text>
        <dbReference type="Rhea" id="RHEA:22376"/>
        <dbReference type="Rhea" id="RHEA-COMP:10085"/>
        <dbReference type="Rhea" id="RHEA-COMP:10087"/>
        <dbReference type="ChEBI" id="CHEBI:65314"/>
        <dbReference type="ChEBI" id="CHEBI:65315"/>
        <dbReference type="EC" id="5.4.99.12"/>
    </reaction>
</comment>
<dbReference type="PIRSF" id="PIRSF001430">
    <property type="entry name" value="tRNA_psdUrid_synth"/>
    <property type="match status" value="1"/>
</dbReference>
<dbReference type="InterPro" id="IPR001406">
    <property type="entry name" value="PsdUridine_synth_TruA"/>
</dbReference>